<evidence type="ECO:0000256" key="3">
    <source>
        <dbReference type="PIRSR" id="PIRSR000239-1"/>
    </source>
</evidence>
<keyword evidence="1" id="KW-0560">Oxidoreductase</keyword>
<reference evidence="5" key="1">
    <citation type="submission" date="2014-11" db="EMBL/GenBank/DDBJ databases">
        <authorList>
            <person name="Zhu J."/>
            <person name="Qi W."/>
            <person name="Song R."/>
        </authorList>
    </citation>
    <scope>NUCLEOTIDE SEQUENCE</scope>
</reference>
<dbReference type="PANTHER" id="PTHR43110:SF1">
    <property type="entry name" value="THIOL PEROXIDASE"/>
    <property type="match status" value="1"/>
</dbReference>
<dbReference type="GO" id="GO:0016209">
    <property type="term" value="F:antioxidant activity"/>
    <property type="evidence" value="ECO:0007669"/>
    <property type="project" value="InterPro"/>
</dbReference>
<dbReference type="InterPro" id="IPR050455">
    <property type="entry name" value="Tpx_Peroxidase_subfamily"/>
</dbReference>
<sequence>MVSVGDTAPDFTLMANDRNMVTLSDSIGNKVVLAFYPAAFTGVCTTEMCTFTNFMSDFENIEAEVFGISVDSIFSNNEFSKINSIGFPLLSDVNRNATNSYGVGIDFVMPGYTAAQRSVFVINEDGKIGYCWIADNPGIEPNYQEIIDFCKR</sequence>
<dbReference type="SUPFAM" id="SSF52833">
    <property type="entry name" value="Thioredoxin-like"/>
    <property type="match status" value="1"/>
</dbReference>
<evidence type="ECO:0000313" key="5">
    <source>
        <dbReference type="EMBL" id="ANV79813.1"/>
    </source>
</evidence>
<accession>A0A1B1TC10</accession>
<name>A0A1B1TC10_9ARCH</name>
<dbReference type="PIRSF" id="PIRSF000239">
    <property type="entry name" value="AHPC"/>
    <property type="match status" value="1"/>
</dbReference>
<reference evidence="5" key="2">
    <citation type="journal article" date="2015" name="ISME J.">
        <title>A new class of marine Euryarchaeota group II from the Mediterranean deep chlorophyll maximum.</title>
        <authorList>
            <person name="Martin-Cuadrado A.B."/>
            <person name="Garcia-Heredia I."/>
            <person name="Molto A.G."/>
            <person name="Lopez-Ubeda R."/>
            <person name="Kimes N."/>
            <person name="Lopez-Garcia P."/>
            <person name="Moreira D."/>
            <person name="Rodriguez-Valera F."/>
        </authorList>
    </citation>
    <scope>NUCLEOTIDE SEQUENCE</scope>
</reference>
<evidence type="ECO:0000256" key="1">
    <source>
        <dbReference type="ARBA" id="ARBA00023002"/>
    </source>
</evidence>
<dbReference type="PROSITE" id="PS51352">
    <property type="entry name" value="THIOREDOXIN_2"/>
    <property type="match status" value="1"/>
</dbReference>
<dbReference type="EMBL" id="KP211852">
    <property type="protein sequence ID" value="ANV79813.1"/>
    <property type="molecule type" value="Genomic_DNA"/>
</dbReference>
<dbReference type="Pfam" id="PF00578">
    <property type="entry name" value="AhpC-TSA"/>
    <property type="match status" value="1"/>
</dbReference>
<evidence type="ECO:0000259" key="4">
    <source>
        <dbReference type="PROSITE" id="PS51352"/>
    </source>
</evidence>
<feature type="active site" description="Cysteine sulfenic acid (-SOH) intermediate; for peroxidase activity" evidence="3">
    <location>
        <position position="44"/>
    </location>
</feature>
<dbReference type="Gene3D" id="3.40.30.10">
    <property type="entry name" value="Glutaredoxin"/>
    <property type="match status" value="1"/>
</dbReference>
<dbReference type="PANTHER" id="PTHR43110">
    <property type="entry name" value="THIOL PEROXIDASE"/>
    <property type="match status" value="1"/>
</dbReference>
<evidence type="ECO:0000256" key="2">
    <source>
        <dbReference type="ARBA" id="ARBA00023284"/>
    </source>
</evidence>
<feature type="domain" description="Thioredoxin" evidence="4">
    <location>
        <begin position="2"/>
        <end position="152"/>
    </location>
</feature>
<dbReference type="InterPro" id="IPR013766">
    <property type="entry name" value="Thioredoxin_domain"/>
</dbReference>
<dbReference type="GO" id="GO:0016491">
    <property type="term" value="F:oxidoreductase activity"/>
    <property type="evidence" value="ECO:0007669"/>
    <property type="project" value="UniProtKB-KW"/>
</dbReference>
<dbReference type="InterPro" id="IPR024706">
    <property type="entry name" value="Peroxiredoxin_AhpC-typ"/>
</dbReference>
<protein>
    <submittedName>
        <fullName evidence="5">Peroxiredoxin</fullName>
    </submittedName>
</protein>
<organism evidence="5">
    <name type="scientific">uncultured Poseidoniia archaeon</name>
    <dbReference type="NCBI Taxonomy" id="1697135"/>
    <lineage>
        <taxon>Archaea</taxon>
        <taxon>Methanobacteriati</taxon>
        <taxon>Thermoplasmatota</taxon>
        <taxon>Candidatus Poseidoniia</taxon>
        <taxon>environmental samples</taxon>
    </lineage>
</organism>
<dbReference type="InterPro" id="IPR036249">
    <property type="entry name" value="Thioredoxin-like_sf"/>
</dbReference>
<proteinExistence type="predicted"/>
<dbReference type="AlphaFoldDB" id="A0A1B1TC10"/>
<keyword evidence="2" id="KW-0676">Redox-active center</keyword>
<dbReference type="InterPro" id="IPR000866">
    <property type="entry name" value="AhpC/TSA"/>
</dbReference>